<feature type="domain" description="Peptidase A1" evidence="4">
    <location>
        <begin position="51"/>
        <end position="378"/>
    </location>
</feature>
<evidence type="ECO:0000256" key="3">
    <source>
        <dbReference type="SAM" id="SignalP"/>
    </source>
</evidence>
<gene>
    <name evidence="5" type="ORF">RHS04_01943</name>
</gene>
<feature type="active site" evidence="2">
    <location>
        <position position="69"/>
    </location>
</feature>
<evidence type="ECO:0000256" key="1">
    <source>
        <dbReference type="ARBA" id="ARBA00007447"/>
    </source>
</evidence>
<evidence type="ECO:0000259" key="4">
    <source>
        <dbReference type="PROSITE" id="PS51767"/>
    </source>
</evidence>
<evidence type="ECO:0000256" key="2">
    <source>
        <dbReference type="PIRSR" id="PIRSR601461-1"/>
    </source>
</evidence>
<dbReference type="InterPro" id="IPR021109">
    <property type="entry name" value="Peptidase_aspartic_dom_sf"/>
</dbReference>
<keyword evidence="3" id="KW-0732">Signal</keyword>
<feature type="signal peptide" evidence="3">
    <location>
        <begin position="1"/>
        <end position="20"/>
    </location>
</feature>
<dbReference type="EMBL" id="JACYCC010000034">
    <property type="protein sequence ID" value="KAF8683303.1"/>
    <property type="molecule type" value="Genomic_DNA"/>
</dbReference>
<dbReference type="CDD" id="cd05471">
    <property type="entry name" value="pepsin_like"/>
    <property type="match status" value="1"/>
</dbReference>
<dbReference type="InterPro" id="IPR033121">
    <property type="entry name" value="PEPTIDASE_A1"/>
</dbReference>
<dbReference type="Gene3D" id="2.40.70.10">
    <property type="entry name" value="Acid Proteases"/>
    <property type="match status" value="2"/>
</dbReference>
<dbReference type="InterPro" id="IPR001461">
    <property type="entry name" value="Aspartic_peptidase_A1"/>
</dbReference>
<proteinExistence type="inferred from homology"/>
<evidence type="ECO:0000313" key="5">
    <source>
        <dbReference type="EMBL" id="KAF8683303.1"/>
    </source>
</evidence>
<dbReference type="Proteomes" id="UP000650582">
    <property type="component" value="Unassembled WGS sequence"/>
</dbReference>
<dbReference type="InterPro" id="IPR034164">
    <property type="entry name" value="Pepsin-like_dom"/>
</dbReference>
<comment type="similarity">
    <text evidence="1">Belongs to the peptidase A1 family.</text>
</comment>
<dbReference type="GO" id="GO:0006508">
    <property type="term" value="P:proteolysis"/>
    <property type="evidence" value="ECO:0007669"/>
    <property type="project" value="InterPro"/>
</dbReference>
<dbReference type="GO" id="GO:0000324">
    <property type="term" value="C:fungal-type vacuole"/>
    <property type="evidence" value="ECO:0007669"/>
    <property type="project" value="TreeGrafter"/>
</dbReference>
<feature type="active site" evidence="2">
    <location>
        <position position="270"/>
    </location>
</feature>
<feature type="chain" id="PRO_5034089837" evidence="3">
    <location>
        <begin position="21"/>
        <end position="401"/>
    </location>
</feature>
<dbReference type="AlphaFoldDB" id="A0A8H7HEY6"/>
<reference evidence="5" key="1">
    <citation type="submission" date="2020-09" db="EMBL/GenBank/DDBJ databases">
        <title>Comparative genome analyses of four rice-infecting Rhizoctonia solani isolates reveal extensive enrichment of homogalacturonan modification genes.</title>
        <authorList>
            <person name="Lee D.-Y."/>
            <person name="Jeon J."/>
            <person name="Kim K.-T."/>
            <person name="Cheong K."/>
            <person name="Song H."/>
            <person name="Choi G."/>
            <person name="Ko J."/>
            <person name="Opiyo S.O."/>
            <person name="Zuo S."/>
            <person name="Madhav S."/>
            <person name="Lee Y.-H."/>
            <person name="Wang G.-L."/>
        </authorList>
    </citation>
    <scope>NUCLEOTIDE SEQUENCE</scope>
    <source>
        <strain evidence="5">AG1-IA YN-7</strain>
    </source>
</reference>
<organism evidence="5 6">
    <name type="scientific">Rhizoctonia solani</name>
    <dbReference type="NCBI Taxonomy" id="456999"/>
    <lineage>
        <taxon>Eukaryota</taxon>
        <taxon>Fungi</taxon>
        <taxon>Dikarya</taxon>
        <taxon>Basidiomycota</taxon>
        <taxon>Agaricomycotina</taxon>
        <taxon>Agaricomycetes</taxon>
        <taxon>Cantharellales</taxon>
        <taxon>Ceratobasidiaceae</taxon>
        <taxon>Rhizoctonia</taxon>
    </lineage>
</organism>
<sequence>MWYLNTLAFGSLSTLALASASSIHQVGIRQNDHTSELKPVTAPIKILNTYSTIELSIGTPPQTVDLLFDTGSGPFWVLNPSCAQNCSGPANRSFFDPSRSSTAQYTAGHETVDYQGGTVSGDIWSDKLTIQNVTFPTPQRFINADFSNWFALPAGGFVGLAFPSIALGNTSIYDVLFHPTQIPDHRTGIYLGNASTTASNTSPPTNGIVTFGGSDEEKYGSEPLKWVDVLPAPAGDEYEIWRVPVGAAKTSRNGNLTTLNIQPGASAIFDTGAGLISAPESIIEELYNSLGFNYTAITEGYRPLCSDVIGYNASLTLTFGEIEVTVTTADLARPGYTEDQYCFPPFNPWDSDRWILGKAFLQSFYSVWDLGGWKVSGVADVKPRLGLSYLKDEYQPRVSPM</sequence>
<dbReference type="PRINTS" id="PR00792">
    <property type="entry name" value="PEPSIN"/>
</dbReference>
<comment type="caution">
    <text evidence="5">The sequence shown here is derived from an EMBL/GenBank/DDBJ whole genome shotgun (WGS) entry which is preliminary data.</text>
</comment>
<accession>A0A8H7HEY6</accession>
<dbReference type="PANTHER" id="PTHR47966">
    <property type="entry name" value="BETA-SITE APP-CLEAVING ENZYME, ISOFORM A-RELATED"/>
    <property type="match status" value="1"/>
</dbReference>
<dbReference type="Pfam" id="PF00026">
    <property type="entry name" value="Asp"/>
    <property type="match status" value="1"/>
</dbReference>
<name>A0A8H7HEY6_9AGAM</name>
<dbReference type="GO" id="GO:0004190">
    <property type="term" value="F:aspartic-type endopeptidase activity"/>
    <property type="evidence" value="ECO:0007669"/>
    <property type="project" value="InterPro"/>
</dbReference>
<dbReference type="SUPFAM" id="SSF50630">
    <property type="entry name" value="Acid proteases"/>
    <property type="match status" value="1"/>
</dbReference>
<protein>
    <submittedName>
        <fullName evidence="5">Peptidase A1 family</fullName>
    </submittedName>
</protein>
<dbReference type="PROSITE" id="PS51767">
    <property type="entry name" value="PEPTIDASE_A1"/>
    <property type="match status" value="1"/>
</dbReference>
<evidence type="ECO:0000313" key="6">
    <source>
        <dbReference type="Proteomes" id="UP000650582"/>
    </source>
</evidence>
<dbReference type="PANTHER" id="PTHR47966:SF68">
    <property type="entry name" value="PEPTIDASE A1 DOMAIN-CONTAINING PROTEIN"/>
    <property type="match status" value="1"/>
</dbReference>